<dbReference type="EMBL" id="JABWSB020000021">
    <property type="protein sequence ID" value="MBV4518095.1"/>
    <property type="molecule type" value="Genomic_DNA"/>
</dbReference>
<name>A0ACC5UUE3_9PSED</name>
<sequence length="246" mass="27833">MGTISEQDVDDKTITTTVEELARLNKVAYFIDEIIKSIDAELTPKSVLDNCYNQSHACLNQVTAYTASRAASHLVQANEHADNLLTYIRPYMVLPREVLPAYSAATAAYSDTLKQHAENYNRHIANITTELNETIEKSRQQQSYLNDIESKVKELDKYLYEGDADFAPAEKYTRSAVKEITEHHKAISELKESLLEGPESTFAGIKTNQQEIVRINSELSELLDSSTQQTNDLTKFHNKIFGVKKR</sequence>
<comment type="caution">
    <text evidence="1">The sequence shown here is derived from an EMBL/GenBank/DDBJ whole genome shotgun (WGS) entry which is preliminary data.</text>
</comment>
<dbReference type="Proteomes" id="UP000624243">
    <property type="component" value="Unassembled WGS sequence"/>
</dbReference>
<reference evidence="1 2" key="1">
    <citation type="journal article" date="2020" name="Microorganisms">
        <title>Reliable Identification of Environmental Pseudomonas Isolates Using the rpoD Gene.</title>
        <authorList>
            <consortium name="The Broad Institute Genome Sequencing Platform"/>
            <person name="Girard L."/>
            <person name="Lood C."/>
            <person name="Rokni-Zadeh H."/>
            <person name="van Noort V."/>
            <person name="Lavigne R."/>
            <person name="De Mot R."/>
        </authorList>
    </citation>
    <scope>NUCLEOTIDE SEQUENCE [LARGE SCALE GENOMIC DNA]</scope>
    <source>
        <strain evidence="1 2">RW1P2</strain>
    </source>
</reference>
<proteinExistence type="predicted"/>
<keyword evidence="2" id="KW-1185">Reference proteome</keyword>
<organism evidence="1 2">
    <name type="scientific">Pseudomonas kurunegalensis</name>
    <dbReference type="NCBI Taxonomy" id="485880"/>
    <lineage>
        <taxon>Bacteria</taxon>
        <taxon>Pseudomonadati</taxon>
        <taxon>Pseudomonadota</taxon>
        <taxon>Gammaproteobacteria</taxon>
        <taxon>Pseudomonadales</taxon>
        <taxon>Pseudomonadaceae</taxon>
        <taxon>Pseudomonas</taxon>
    </lineage>
</organism>
<gene>
    <name evidence="1" type="ORF">HU758_023265</name>
</gene>
<protein>
    <submittedName>
        <fullName evidence="1">Uncharacterized protein</fullName>
    </submittedName>
</protein>
<accession>A0ACC5UUE3</accession>
<evidence type="ECO:0000313" key="1">
    <source>
        <dbReference type="EMBL" id="MBV4518095.1"/>
    </source>
</evidence>
<evidence type="ECO:0000313" key="2">
    <source>
        <dbReference type="Proteomes" id="UP000624243"/>
    </source>
</evidence>